<accession>A0A507C8K3</accession>
<feature type="compositionally biased region" description="Acidic residues" evidence="6">
    <location>
        <begin position="285"/>
        <end position="297"/>
    </location>
</feature>
<dbReference type="STRING" id="1806994.A0A507C8K3"/>
<dbReference type="GO" id="GO:0008270">
    <property type="term" value="F:zinc ion binding"/>
    <property type="evidence" value="ECO:0007669"/>
    <property type="project" value="UniProtKB-KW"/>
</dbReference>
<feature type="compositionally biased region" description="Low complexity" evidence="6">
    <location>
        <begin position="67"/>
        <end position="80"/>
    </location>
</feature>
<keyword evidence="3 5" id="KW-0863">Zinc-finger</keyword>
<dbReference type="SMART" id="SM00184">
    <property type="entry name" value="RING"/>
    <property type="match status" value="1"/>
</dbReference>
<feature type="region of interest" description="Disordered" evidence="6">
    <location>
        <begin position="244"/>
        <end position="297"/>
    </location>
</feature>
<dbReference type="InterPro" id="IPR013083">
    <property type="entry name" value="Znf_RING/FYVE/PHD"/>
</dbReference>
<evidence type="ECO:0008006" key="11">
    <source>
        <dbReference type="Google" id="ProtNLM"/>
    </source>
</evidence>
<comment type="caution">
    <text evidence="9">The sequence shown here is derived from an EMBL/GenBank/DDBJ whole genome shotgun (WGS) entry which is preliminary data.</text>
</comment>
<dbReference type="PANTHER" id="PTHR11224">
    <property type="entry name" value="MAKORIN-RELATED"/>
    <property type="match status" value="1"/>
</dbReference>
<organism evidence="9 10">
    <name type="scientific">Synchytrium microbalum</name>
    <dbReference type="NCBI Taxonomy" id="1806994"/>
    <lineage>
        <taxon>Eukaryota</taxon>
        <taxon>Fungi</taxon>
        <taxon>Fungi incertae sedis</taxon>
        <taxon>Chytridiomycota</taxon>
        <taxon>Chytridiomycota incertae sedis</taxon>
        <taxon>Chytridiomycetes</taxon>
        <taxon>Synchytriales</taxon>
        <taxon>Synchytriaceae</taxon>
        <taxon>Synchytrium</taxon>
    </lineage>
</organism>
<keyword evidence="4 5" id="KW-0862">Zinc</keyword>
<proteinExistence type="predicted"/>
<keyword evidence="1" id="KW-0808">Transferase</keyword>
<evidence type="ECO:0000313" key="9">
    <source>
        <dbReference type="EMBL" id="TPX35952.1"/>
    </source>
</evidence>
<feature type="domain" description="C3H1-type" evidence="8">
    <location>
        <begin position="168"/>
        <end position="196"/>
    </location>
</feature>
<evidence type="ECO:0000256" key="1">
    <source>
        <dbReference type="ARBA" id="ARBA00022679"/>
    </source>
</evidence>
<evidence type="ECO:0000256" key="6">
    <source>
        <dbReference type="SAM" id="MobiDB-lite"/>
    </source>
</evidence>
<dbReference type="Pfam" id="PF13920">
    <property type="entry name" value="zf-C3HC4_3"/>
    <property type="match status" value="1"/>
</dbReference>
<keyword evidence="2 5" id="KW-0479">Metal-binding</keyword>
<feature type="zinc finger region" description="C3H1-type" evidence="5">
    <location>
        <begin position="168"/>
        <end position="196"/>
    </location>
</feature>
<protein>
    <recommendedName>
        <fullName evidence="11">RING-type E3 ubiquitin transferase</fullName>
    </recommendedName>
</protein>
<dbReference type="Gene3D" id="1.20.120.1350">
    <property type="entry name" value="Pneumovirus matrix protein 2 (M2), zinc-binding domain"/>
    <property type="match status" value="1"/>
</dbReference>
<dbReference type="GO" id="GO:0000209">
    <property type="term" value="P:protein polyubiquitination"/>
    <property type="evidence" value="ECO:0007669"/>
    <property type="project" value="InterPro"/>
</dbReference>
<dbReference type="Pfam" id="PF00642">
    <property type="entry name" value="zf-CCCH"/>
    <property type="match status" value="2"/>
</dbReference>
<dbReference type="GeneID" id="42002952"/>
<dbReference type="PROSITE" id="PS00518">
    <property type="entry name" value="ZF_RING_1"/>
    <property type="match status" value="1"/>
</dbReference>
<gene>
    <name evidence="9" type="ORF">SmJEL517_g01727</name>
</gene>
<dbReference type="SUPFAM" id="SSF57850">
    <property type="entry name" value="RING/U-box"/>
    <property type="match status" value="1"/>
</dbReference>
<dbReference type="InterPro" id="IPR036855">
    <property type="entry name" value="Znf_CCCH_sf"/>
</dbReference>
<evidence type="ECO:0000256" key="4">
    <source>
        <dbReference type="ARBA" id="ARBA00022833"/>
    </source>
</evidence>
<dbReference type="EMBL" id="QEAO01000006">
    <property type="protein sequence ID" value="TPX35952.1"/>
    <property type="molecule type" value="Genomic_DNA"/>
</dbReference>
<dbReference type="InterPro" id="IPR017907">
    <property type="entry name" value="Znf_RING_CS"/>
</dbReference>
<dbReference type="SMART" id="SM00356">
    <property type="entry name" value="ZnF_C3H1"/>
    <property type="match status" value="2"/>
</dbReference>
<feature type="region of interest" description="Disordered" evidence="6">
    <location>
        <begin position="35"/>
        <end position="80"/>
    </location>
</feature>
<reference evidence="9 10" key="1">
    <citation type="journal article" date="2019" name="Sci. Rep.">
        <title>Comparative genomics of chytrid fungi reveal insights into the obligate biotrophic and pathogenic lifestyle of Synchytrium endobioticum.</title>
        <authorList>
            <person name="van de Vossenberg B.T.L.H."/>
            <person name="Warris S."/>
            <person name="Nguyen H.D.T."/>
            <person name="van Gent-Pelzer M.P.E."/>
            <person name="Joly D.L."/>
            <person name="van de Geest H.C."/>
            <person name="Bonants P.J.M."/>
            <person name="Smith D.S."/>
            <person name="Levesque C.A."/>
            <person name="van der Lee T.A.J."/>
        </authorList>
    </citation>
    <scope>NUCLEOTIDE SEQUENCE [LARGE SCALE GENOMIC DNA]</scope>
    <source>
        <strain evidence="9 10">JEL517</strain>
    </source>
</reference>
<dbReference type="Gene3D" id="3.30.40.10">
    <property type="entry name" value="Zinc/RING finger domain, C3HC4 (zinc finger)"/>
    <property type="match status" value="1"/>
</dbReference>
<dbReference type="Gene3D" id="4.10.1000.10">
    <property type="entry name" value="Zinc finger, CCCH-type"/>
    <property type="match status" value="1"/>
</dbReference>
<dbReference type="SUPFAM" id="SSF90229">
    <property type="entry name" value="CCCH zinc finger"/>
    <property type="match status" value="2"/>
</dbReference>
<evidence type="ECO:0000256" key="2">
    <source>
        <dbReference type="ARBA" id="ARBA00022723"/>
    </source>
</evidence>
<feature type="domain" description="C3H1-type" evidence="8">
    <location>
        <begin position="2"/>
        <end position="29"/>
    </location>
</feature>
<dbReference type="RefSeq" id="XP_031026337.1">
    <property type="nucleotide sequence ID" value="XM_031167655.1"/>
</dbReference>
<feature type="compositionally biased region" description="Acidic residues" evidence="6">
    <location>
        <begin position="249"/>
        <end position="270"/>
    </location>
</feature>
<evidence type="ECO:0000313" key="10">
    <source>
        <dbReference type="Proteomes" id="UP000319731"/>
    </source>
</evidence>
<dbReference type="PROSITE" id="PS50089">
    <property type="entry name" value="ZF_RING_2"/>
    <property type="match status" value="1"/>
</dbReference>
<keyword evidence="10" id="KW-1185">Reference proteome</keyword>
<evidence type="ECO:0000256" key="5">
    <source>
        <dbReference type="PROSITE-ProRule" id="PRU00723"/>
    </source>
</evidence>
<feature type="domain" description="RING-type" evidence="7">
    <location>
        <begin position="90"/>
        <end position="139"/>
    </location>
</feature>
<evidence type="ECO:0000256" key="3">
    <source>
        <dbReference type="ARBA" id="ARBA00022771"/>
    </source>
</evidence>
<dbReference type="OrthoDB" id="250836at2759"/>
<evidence type="ECO:0000259" key="8">
    <source>
        <dbReference type="PROSITE" id="PS50103"/>
    </source>
</evidence>
<dbReference type="PANTHER" id="PTHR11224:SF10">
    <property type="entry name" value="IP09428P-RELATED"/>
    <property type="match status" value="1"/>
</dbReference>
<name>A0A507C8K3_9FUNG</name>
<dbReference type="GO" id="GO:0061630">
    <property type="term" value="F:ubiquitin protein ligase activity"/>
    <property type="evidence" value="ECO:0007669"/>
    <property type="project" value="InterPro"/>
</dbReference>
<dbReference type="AlphaFoldDB" id="A0A507C8K3"/>
<sequence length="297" mass="32944">MNPTGAPCKFYQMGTCTRGVNCAFSHGRDFTLPRSAFSNTNTNPGSSSKPARSPALSSATLNEKSSSKQSSSTSPIPASAEGHGEEEIICAICFETPSVYGLLPSCTHVFCLECVRKWRTSKSEVLQDSGASKNCPVCRAESTFVCPSPTYPTEPSLKYDIINNYKQRTARIPCRYFTRTSRCPSGDECLYAHNDASGRRVLGVRRPAPRPSRERIAIRSVQDLVASFDQMLRSGTITFIDGVPYHYESDEDDDYEYEDDEEYDDEDPESDEWHTDGGGSIDGNEREEDEDPWGTVD</sequence>
<dbReference type="InterPro" id="IPR001841">
    <property type="entry name" value="Znf_RING"/>
</dbReference>
<feature type="zinc finger region" description="C3H1-type" evidence="5">
    <location>
        <begin position="2"/>
        <end position="29"/>
    </location>
</feature>
<dbReference type="Proteomes" id="UP000319731">
    <property type="component" value="Unassembled WGS sequence"/>
</dbReference>
<dbReference type="InterPro" id="IPR045072">
    <property type="entry name" value="MKRN-like"/>
</dbReference>
<dbReference type="PROSITE" id="PS50103">
    <property type="entry name" value="ZF_C3H1"/>
    <property type="match status" value="2"/>
</dbReference>
<dbReference type="InterPro" id="IPR000571">
    <property type="entry name" value="Znf_CCCH"/>
</dbReference>
<evidence type="ECO:0000259" key="7">
    <source>
        <dbReference type="PROSITE" id="PS50089"/>
    </source>
</evidence>
<feature type="compositionally biased region" description="Polar residues" evidence="6">
    <location>
        <begin position="36"/>
        <end position="63"/>
    </location>
</feature>